<dbReference type="Proteomes" id="UP000198793">
    <property type="component" value="Unassembled WGS sequence"/>
</dbReference>
<organism evidence="5 6">
    <name type="scientific">Aureimonas jatrophae</name>
    <dbReference type="NCBI Taxonomy" id="1166073"/>
    <lineage>
        <taxon>Bacteria</taxon>
        <taxon>Pseudomonadati</taxon>
        <taxon>Pseudomonadota</taxon>
        <taxon>Alphaproteobacteria</taxon>
        <taxon>Hyphomicrobiales</taxon>
        <taxon>Aurantimonadaceae</taxon>
        <taxon>Aureimonas</taxon>
    </lineage>
</organism>
<dbReference type="RefSeq" id="WP_090674599.1">
    <property type="nucleotide sequence ID" value="NZ_FNIT01000006.1"/>
</dbReference>
<evidence type="ECO:0000256" key="1">
    <source>
        <dbReference type="ARBA" id="ARBA00005568"/>
    </source>
</evidence>
<dbReference type="GO" id="GO:0016832">
    <property type="term" value="F:aldehyde-lyase activity"/>
    <property type="evidence" value="ECO:0007669"/>
    <property type="project" value="TreeGrafter"/>
</dbReference>
<dbReference type="STRING" id="1166073.SAMN05192530_106217"/>
<evidence type="ECO:0000256" key="2">
    <source>
        <dbReference type="ARBA" id="ARBA00022723"/>
    </source>
</evidence>
<feature type="domain" description="HpcH/HpaI aldolase/citrate lyase" evidence="4">
    <location>
        <begin position="32"/>
        <end position="245"/>
    </location>
</feature>
<dbReference type="OrthoDB" id="9802624at2"/>
<dbReference type="InterPro" id="IPR015813">
    <property type="entry name" value="Pyrv/PenolPyrv_kinase-like_dom"/>
</dbReference>
<evidence type="ECO:0000313" key="5">
    <source>
        <dbReference type="EMBL" id="SDO43746.1"/>
    </source>
</evidence>
<dbReference type="InterPro" id="IPR005000">
    <property type="entry name" value="Aldolase/citrate-lyase_domain"/>
</dbReference>
<keyword evidence="6" id="KW-1185">Reference proteome</keyword>
<evidence type="ECO:0000259" key="4">
    <source>
        <dbReference type="Pfam" id="PF03328"/>
    </source>
</evidence>
<evidence type="ECO:0000313" key="6">
    <source>
        <dbReference type="Proteomes" id="UP000198793"/>
    </source>
</evidence>
<name>A0A1H0JJ56_9HYPH</name>
<dbReference type="InterPro" id="IPR050251">
    <property type="entry name" value="HpcH-HpaI_aldolase"/>
</dbReference>
<dbReference type="PANTHER" id="PTHR30502">
    <property type="entry name" value="2-KETO-3-DEOXY-L-RHAMNONATE ALDOLASE"/>
    <property type="match status" value="1"/>
</dbReference>
<dbReference type="SUPFAM" id="SSF51621">
    <property type="entry name" value="Phosphoenolpyruvate/pyruvate domain"/>
    <property type="match status" value="1"/>
</dbReference>
<dbReference type="Gene3D" id="3.20.20.60">
    <property type="entry name" value="Phosphoenolpyruvate-binding domains"/>
    <property type="match status" value="1"/>
</dbReference>
<dbReference type="GO" id="GO:0005737">
    <property type="term" value="C:cytoplasm"/>
    <property type="evidence" value="ECO:0007669"/>
    <property type="project" value="TreeGrafter"/>
</dbReference>
<proteinExistence type="inferred from homology"/>
<dbReference type="Pfam" id="PF03328">
    <property type="entry name" value="HpcH_HpaI"/>
    <property type="match status" value="1"/>
</dbReference>
<dbReference type="PANTHER" id="PTHR30502:SF0">
    <property type="entry name" value="PHOSPHOENOLPYRUVATE CARBOXYLASE FAMILY PROTEIN"/>
    <property type="match status" value="1"/>
</dbReference>
<gene>
    <name evidence="5" type="ORF">SAMN05192530_106217</name>
</gene>
<protein>
    <submittedName>
        <fullName evidence="5">4-hydroxy-2-oxoheptanedioate aldolase</fullName>
    </submittedName>
</protein>
<dbReference type="InterPro" id="IPR040442">
    <property type="entry name" value="Pyrv_kinase-like_dom_sf"/>
</dbReference>
<reference evidence="5 6" key="1">
    <citation type="submission" date="2016-10" db="EMBL/GenBank/DDBJ databases">
        <authorList>
            <person name="de Groot N.N."/>
        </authorList>
    </citation>
    <scope>NUCLEOTIDE SEQUENCE [LARGE SCALE GENOMIC DNA]</scope>
    <source>
        <strain evidence="6">L7-484,KACC 16230,DSM 25025</strain>
    </source>
</reference>
<keyword evidence="2" id="KW-0479">Metal-binding</keyword>
<accession>A0A1H0JJ56</accession>
<dbReference type="GO" id="GO:0046872">
    <property type="term" value="F:metal ion binding"/>
    <property type="evidence" value="ECO:0007669"/>
    <property type="project" value="UniProtKB-KW"/>
</dbReference>
<keyword evidence="3" id="KW-0456">Lyase</keyword>
<evidence type="ECO:0000256" key="3">
    <source>
        <dbReference type="ARBA" id="ARBA00023239"/>
    </source>
</evidence>
<dbReference type="EMBL" id="FNIT01000006">
    <property type="protein sequence ID" value="SDO43746.1"/>
    <property type="molecule type" value="Genomic_DNA"/>
</dbReference>
<dbReference type="AlphaFoldDB" id="A0A1H0JJ56"/>
<sequence>MSDSLLTLRRLLDREGSALSAWSSLGDPTVHEVLARTFDAVTLDVQHGLQSVDEIRDGIARVVLAGRPVLVRVPVDDLSLAARALDFGAHGVILPMVEGAEDARRFARALSYPPRGQRSYGPARAADLHQMPSGPDYMRAAHDAIMTFAMIETPAALAAIDDILAVEELHGVFVGPSDLSLAIDSSRLDPDGERTESAVRTIAQKASQAGKATAIYAATAETARRYAAMGYDLICVASDIALLRDASRRIVETIRAP</sequence>
<comment type="similarity">
    <text evidence="1">Belongs to the HpcH/HpaI aldolase family.</text>
</comment>